<feature type="non-terminal residue" evidence="2">
    <location>
        <position position="1"/>
    </location>
</feature>
<evidence type="ECO:0000259" key="1">
    <source>
        <dbReference type="Pfam" id="PF12770"/>
    </source>
</evidence>
<gene>
    <name evidence="2" type="ORF">PMEA_00002538</name>
</gene>
<feature type="domain" description="CHAT" evidence="1">
    <location>
        <begin position="214"/>
        <end position="480"/>
    </location>
</feature>
<keyword evidence="3" id="KW-1185">Reference proteome</keyword>
<dbReference type="EMBL" id="CALNXJ010000011">
    <property type="protein sequence ID" value="CAH3108413.1"/>
    <property type="molecule type" value="Genomic_DNA"/>
</dbReference>
<dbReference type="PANTHER" id="PTHR10098:SF106">
    <property type="entry name" value="TETRATRICOPEPTIDE REPEAT PROTEIN 28-LIKE PROTEIN"/>
    <property type="match status" value="1"/>
</dbReference>
<dbReference type="Pfam" id="PF12770">
    <property type="entry name" value="CHAT"/>
    <property type="match status" value="1"/>
</dbReference>
<name>A0AAU9W8X3_9CNID</name>
<sequence length="488" mass="55007">YEVSEVCLEKALSIFRSIGDRRQEFRILQYYALLYSFQNKIKDSLVCLHLCIEKYEELRYFLGANDEFKTSLLEHSGIFPYKQLSTLLCDTGNALEALYVEELGRARGLSDLMTEKYSLETQISADPQSWFGIENSFRKKNNCACLYISYFHNVLHLWILKTSGVLHYKRLLEENLVQAGLPKDLPLSEFLADSFRSLGILPTEDCEDRLYLCYKMFIVPVYDLLEEPEIIIVPDRSLYKVPFAALSEKEGAEYLSETHSIRVIPSLTTLKTIQDSPEDYHSNTGALIIGNPKVDWLPPLPGARKEAEMVGRLVGVPPLVGEKATRQAVLERISSVSLIHFAAHGDAERGEISLSPVPTSNSGNATQPKEDYMLTMADVSRVKVRAKLVVLSCCHSGSGEIRAEGVIGIARAFLGSGARSVLVALWAISDKATEKLMNRFYKHLVEGESASESLHQAMRWMRKNGLSEVSEWASFTLIRDDVRLEFDK</sequence>
<organism evidence="2 3">
    <name type="scientific">Pocillopora meandrina</name>
    <dbReference type="NCBI Taxonomy" id="46732"/>
    <lineage>
        <taxon>Eukaryota</taxon>
        <taxon>Metazoa</taxon>
        <taxon>Cnidaria</taxon>
        <taxon>Anthozoa</taxon>
        <taxon>Hexacorallia</taxon>
        <taxon>Scleractinia</taxon>
        <taxon>Astrocoeniina</taxon>
        <taxon>Pocilloporidae</taxon>
        <taxon>Pocillopora</taxon>
    </lineage>
</organism>
<dbReference type="SUPFAM" id="SSF48452">
    <property type="entry name" value="TPR-like"/>
    <property type="match status" value="1"/>
</dbReference>
<comment type="caution">
    <text evidence="2">The sequence shown here is derived from an EMBL/GenBank/DDBJ whole genome shotgun (WGS) entry which is preliminary data.</text>
</comment>
<dbReference type="InterPro" id="IPR024983">
    <property type="entry name" value="CHAT_dom"/>
</dbReference>
<dbReference type="Proteomes" id="UP001159428">
    <property type="component" value="Unassembled WGS sequence"/>
</dbReference>
<dbReference type="AlphaFoldDB" id="A0AAU9W8X3"/>
<accession>A0AAU9W8X3</accession>
<dbReference type="InterPro" id="IPR011990">
    <property type="entry name" value="TPR-like_helical_dom_sf"/>
</dbReference>
<evidence type="ECO:0000313" key="3">
    <source>
        <dbReference type="Proteomes" id="UP001159428"/>
    </source>
</evidence>
<reference evidence="2 3" key="1">
    <citation type="submission" date="2022-05" db="EMBL/GenBank/DDBJ databases">
        <authorList>
            <consortium name="Genoscope - CEA"/>
            <person name="William W."/>
        </authorList>
    </citation>
    <scope>NUCLEOTIDE SEQUENCE [LARGE SCALE GENOMIC DNA]</scope>
</reference>
<evidence type="ECO:0000313" key="2">
    <source>
        <dbReference type="EMBL" id="CAH3108413.1"/>
    </source>
</evidence>
<dbReference type="PANTHER" id="PTHR10098">
    <property type="entry name" value="RAPSYN-RELATED"/>
    <property type="match status" value="1"/>
</dbReference>
<protein>
    <recommendedName>
        <fullName evidence="1">CHAT domain-containing protein</fullName>
    </recommendedName>
</protein>
<proteinExistence type="predicted"/>